<dbReference type="OrthoDB" id="6252479at2759"/>
<dbReference type="EMBL" id="UYRR01012569">
    <property type="protein sequence ID" value="VDK26420.1"/>
    <property type="molecule type" value="Genomic_DNA"/>
</dbReference>
<reference evidence="3" key="1">
    <citation type="submission" date="2017-02" db="UniProtKB">
        <authorList>
            <consortium name="WormBaseParasite"/>
        </authorList>
    </citation>
    <scope>IDENTIFICATION</scope>
</reference>
<keyword evidence="2" id="KW-1185">Reference proteome</keyword>
<sequence length="88" mass="10006">MDTSQHRMLVVVDTPQAQNKNRSSVCFHVLRDDVILGQESAVSALSTTVNDDSKLSRLYQAFKVANIEVGNRFFVFVLFFERHDIISC</sequence>
<accession>A0A0M3JF48</accession>
<evidence type="ECO:0000313" key="2">
    <source>
        <dbReference type="Proteomes" id="UP000267096"/>
    </source>
</evidence>
<evidence type="ECO:0000313" key="3">
    <source>
        <dbReference type="WBParaSite" id="ASIM_0000624801-mRNA-1"/>
    </source>
</evidence>
<evidence type="ECO:0000313" key="1">
    <source>
        <dbReference type="EMBL" id="VDK26420.1"/>
    </source>
</evidence>
<organism evidence="3">
    <name type="scientific">Anisakis simplex</name>
    <name type="common">Herring worm</name>
    <dbReference type="NCBI Taxonomy" id="6269"/>
    <lineage>
        <taxon>Eukaryota</taxon>
        <taxon>Metazoa</taxon>
        <taxon>Ecdysozoa</taxon>
        <taxon>Nematoda</taxon>
        <taxon>Chromadorea</taxon>
        <taxon>Rhabditida</taxon>
        <taxon>Spirurina</taxon>
        <taxon>Ascaridomorpha</taxon>
        <taxon>Ascaridoidea</taxon>
        <taxon>Anisakidae</taxon>
        <taxon>Anisakis</taxon>
        <taxon>Anisakis simplex complex</taxon>
    </lineage>
</organism>
<name>A0A0M3JF48_ANISI</name>
<gene>
    <name evidence="1" type="ORF">ASIM_LOCUS6030</name>
</gene>
<dbReference type="Proteomes" id="UP000267096">
    <property type="component" value="Unassembled WGS sequence"/>
</dbReference>
<protein>
    <submittedName>
        <fullName evidence="3">Kinesin motor domain-containing protein</fullName>
    </submittedName>
</protein>
<reference evidence="1 2" key="2">
    <citation type="submission" date="2018-11" db="EMBL/GenBank/DDBJ databases">
        <authorList>
            <consortium name="Pathogen Informatics"/>
        </authorList>
    </citation>
    <scope>NUCLEOTIDE SEQUENCE [LARGE SCALE GENOMIC DNA]</scope>
</reference>
<proteinExistence type="predicted"/>
<dbReference type="AlphaFoldDB" id="A0A0M3JF48"/>
<dbReference type="WBParaSite" id="ASIM_0000624801-mRNA-1">
    <property type="protein sequence ID" value="ASIM_0000624801-mRNA-1"/>
    <property type="gene ID" value="ASIM_0000624801"/>
</dbReference>